<dbReference type="Pfam" id="PF05159">
    <property type="entry name" value="Capsule_synth"/>
    <property type="match status" value="4"/>
</dbReference>
<accession>A0A0P1FBI4</accession>
<reference evidence="1 2" key="1">
    <citation type="submission" date="2015-09" db="EMBL/GenBank/DDBJ databases">
        <authorList>
            <consortium name="Swine Surveillance"/>
        </authorList>
    </citation>
    <scope>NUCLEOTIDE SEQUENCE [LARGE SCALE GENOMIC DNA]</scope>
    <source>
        <strain evidence="1 2">CECT 4357</strain>
    </source>
</reference>
<dbReference type="GO" id="GO:0015774">
    <property type="term" value="P:polysaccharide transport"/>
    <property type="evidence" value="ECO:0007669"/>
    <property type="project" value="InterPro"/>
</dbReference>
<organism evidence="1 2">
    <name type="scientific">Thalassovita gelatinovora</name>
    <name type="common">Thalassobius gelatinovorus</name>
    <dbReference type="NCBI Taxonomy" id="53501"/>
    <lineage>
        <taxon>Bacteria</taxon>
        <taxon>Pseudomonadati</taxon>
        <taxon>Pseudomonadota</taxon>
        <taxon>Alphaproteobacteria</taxon>
        <taxon>Rhodobacterales</taxon>
        <taxon>Roseobacteraceae</taxon>
        <taxon>Thalassovita</taxon>
    </lineage>
</organism>
<evidence type="ECO:0000313" key="1">
    <source>
        <dbReference type="EMBL" id="CUH65548.1"/>
    </source>
</evidence>
<dbReference type="AlphaFoldDB" id="A0A0P1FBI4"/>
<dbReference type="Proteomes" id="UP000051587">
    <property type="component" value="Unassembled WGS sequence"/>
</dbReference>
<keyword evidence="2" id="KW-1185">Reference proteome</keyword>
<name>A0A0P1FBI4_THAGE</name>
<sequence>MTILDWIGFEPAGALPRRVAFFNAGFLRQRRVRRILHLAGFDLRLIRPGAADLIAVWGHSPYAARGESIAAKTGAGLIRVEDAFLRSVHPGRAGEPPLGLVICRKGLHFDASKPSDLERILSEHPLDDSHLLNRARGCMARLREAGLTKYAGFDPDVTPPDPGYVLVIDQTKGDAAVRLGGADSNSFREMLYYAQEENPGARILIKTHPESQQGYRSGYFSEADATGRIQLYDQPVNPWSLLESAVAVYTVSSQLGFEAILAGHKPKVFGQPFYAGWGLTEDHRPPARRQRNLTRTQLFAGAMMLYPLWYDPCRDRLCRLEDALNGFEAQLRAWRDDRKGWDASGMRLWKRGALNGFFGGVKAVRFRDAPAENAARRQMVWAGKGEALNLDSLVRVEDGFLRSRGLGAALVPPLSLVCDDLGIYYDPNRESRLERLIAARASLRPDQDARADALRRRLIKAGLSKYNLGGTVPELPEGRRILVPGQVEDDASIRLGAGKVRTNLDLLRAARKANPNAVILYKPHPDVEAGLRPGAVLHTAALELADAVLDQADPVALLDRVSEVWTMTSLLGFEALLRGVEVTTFGAPFYAGWGLSRDLGPVPDRRRVRVGLNGLIHATLIDYPRYRDPVSGLPCPVEVIVERLASATADQGHGLKLLAKLQGALASWAHLWR</sequence>
<gene>
    <name evidence="1" type="ORF">TG4357_01927</name>
</gene>
<proteinExistence type="predicted"/>
<dbReference type="OrthoDB" id="543755at2"/>
<dbReference type="InterPro" id="IPR007833">
    <property type="entry name" value="Capsule_polysaccharide_synth"/>
</dbReference>
<dbReference type="CDD" id="cd16440">
    <property type="entry name" value="beta_Kdo_transferase_KpsC_1"/>
    <property type="match status" value="1"/>
</dbReference>
<dbReference type="EMBL" id="CYSA01000016">
    <property type="protein sequence ID" value="CUH65548.1"/>
    <property type="molecule type" value="Genomic_DNA"/>
</dbReference>
<dbReference type="CDD" id="cd16439">
    <property type="entry name" value="beta_Kdo_transferase_KpsC_2"/>
    <property type="match status" value="1"/>
</dbReference>
<dbReference type="RefSeq" id="WP_058262653.1">
    <property type="nucleotide sequence ID" value="NZ_CP051181.1"/>
</dbReference>
<protein>
    <submittedName>
        <fullName evidence="1">Capsule polysaccharide biosynthesis protein</fullName>
    </submittedName>
</protein>
<dbReference type="GO" id="GO:0000271">
    <property type="term" value="P:polysaccharide biosynthetic process"/>
    <property type="evidence" value="ECO:0007669"/>
    <property type="project" value="InterPro"/>
</dbReference>
<dbReference type="STRING" id="53501.SAMN04488043_11522"/>
<evidence type="ECO:0000313" key="2">
    <source>
        <dbReference type="Proteomes" id="UP000051587"/>
    </source>
</evidence>